<dbReference type="GeneID" id="14924755"/>
<dbReference type="Pfam" id="PF01791">
    <property type="entry name" value="DeoC"/>
    <property type="match status" value="1"/>
</dbReference>
<dbReference type="EMBL" id="KB007854">
    <property type="protein sequence ID" value="ELR23765.1"/>
    <property type="molecule type" value="Genomic_DNA"/>
</dbReference>
<organism evidence="1 2">
    <name type="scientific">Acanthamoeba castellanii (strain ATCC 30010 / Neff)</name>
    <dbReference type="NCBI Taxonomy" id="1257118"/>
    <lineage>
        <taxon>Eukaryota</taxon>
        <taxon>Amoebozoa</taxon>
        <taxon>Discosea</taxon>
        <taxon>Longamoebia</taxon>
        <taxon>Centramoebida</taxon>
        <taxon>Acanthamoebidae</taxon>
        <taxon>Acanthamoeba</taxon>
    </lineage>
</organism>
<accession>L8HF18</accession>
<dbReference type="KEGG" id="acan:ACA1_196690"/>
<reference evidence="1 2" key="1">
    <citation type="journal article" date="2013" name="Genome Biol.">
        <title>Genome of Acanthamoeba castellanii highlights extensive lateral gene transfer and early evolution of tyrosine kinase signaling.</title>
        <authorList>
            <person name="Clarke M."/>
            <person name="Lohan A.J."/>
            <person name="Liu B."/>
            <person name="Lagkouvardos I."/>
            <person name="Roy S."/>
            <person name="Zafar N."/>
            <person name="Bertelli C."/>
            <person name="Schilde C."/>
            <person name="Kianianmomeni A."/>
            <person name="Burglin T.R."/>
            <person name="Frech C."/>
            <person name="Turcotte B."/>
            <person name="Kopec K.O."/>
            <person name="Synnott J.M."/>
            <person name="Choo C."/>
            <person name="Paponov I."/>
            <person name="Finkler A."/>
            <person name="Soon Heng Tan C."/>
            <person name="Hutchins A.P."/>
            <person name="Weinmeier T."/>
            <person name="Rattei T."/>
            <person name="Chu J.S."/>
            <person name="Gimenez G."/>
            <person name="Irimia M."/>
            <person name="Rigden D.J."/>
            <person name="Fitzpatrick D.A."/>
            <person name="Lorenzo-Morales J."/>
            <person name="Bateman A."/>
            <person name="Chiu C.H."/>
            <person name="Tang P."/>
            <person name="Hegemann P."/>
            <person name="Fromm H."/>
            <person name="Raoult D."/>
            <person name="Greub G."/>
            <person name="Miranda-Saavedra D."/>
            <person name="Chen N."/>
            <person name="Nash P."/>
            <person name="Ginger M.L."/>
            <person name="Horn M."/>
            <person name="Schaap P."/>
            <person name="Caler L."/>
            <person name="Loftus B."/>
        </authorList>
    </citation>
    <scope>NUCLEOTIDE SEQUENCE [LARGE SCALE GENOMIC DNA]</scope>
    <source>
        <strain evidence="1 2">Neff</strain>
    </source>
</reference>
<dbReference type="InterPro" id="IPR041720">
    <property type="entry name" value="FbaB-like"/>
</dbReference>
<dbReference type="InterPro" id="IPR013785">
    <property type="entry name" value="Aldolase_TIM"/>
</dbReference>
<dbReference type="InterPro" id="IPR050456">
    <property type="entry name" value="DeoC/FbaB_aldolase"/>
</dbReference>
<dbReference type="Proteomes" id="UP000011083">
    <property type="component" value="Unassembled WGS sequence"/>
</dbReference>
<evidence type="ECO:0000313" key="2">
    <source>
        <dbReference type="Proteomes" id="UP000011083"/>
    </source>
</evidence>
<name>L8HF18_ACACF</name>
<dbReference type="VEuPathDB" id="AmoebaDB:ACA1_196690"/>
<dbReference type="RefSeq" id="XP_004353293.1">
    <property type="nucleotide sequence ID" value="XM_004353241.1"/>
</dbReference>
<dbReference type="Gene3D" id="3.20.20.70">
    <property type="entry name" value="Aldolase class I"/>
    <property type="match status" value="1"/>
</dbReference>
<protein>
    <submittedName>
        <fullName evidence="1">Deoxyribosephosphate aldolase/phospho-2-dehydro-3-deoxyheptonate aldolase</fullName>
    </submittedName>
</protein>
<gene>
    <name evidence="1" type="ORF">ACA1_196690</name>
</gene>
<evidence type="ECO:0000313" key="1">
    <source>
        <dbReference type="EMBL" id="ELR23765.1"/>
    </source>
</evidence>
<dbReference type="SMR" id="L8HF18"/>
<dbReference type="GO" id="GO:0004332">
    <property type="term" value="F:fructose-bisphosphate aldolase activity"/>
    <property type="evidence" value="ECO:0007669"/>
    <property type="project" value="InterPro"/>
</dbReference>
<dbReference type="SMART" id="SM01133">
    <property type="entry name" value="DeoC"/>
    <property type="match status" value="1"/>
</dbReference>
<dbReference type="PANTHER" id="PTHR47916">
    <property type="entry name" value="FRUCTOSE-BISPHOSPHATE ALDOLASE CLASS 1"/>
    <property type="match status" value="1"/>
</dbReference>
<dbReference type="InterPro" id="IPR002915">
    <property type="entry name" value="DeoC/FbaB/LacD_aldolase"/>
</dbReference>
<dbReference type="PIRSF" id="PIRSF038992">
    <property type="entry name" value="Aldolase_Ia"/>
    <property type="match status" value="1"/>
</dbReference>
<dbReference type="PANTHER" id="PTHR47916:SF1">
    <property type="entry name" value="3-HYDROXY-5-PHOSPHONOOXYPENTANE-2,4-DIONE THIOLASE"/>
    <property type="match status" value="1"/>
</dbReference>
<keyword evidence="2" id="KW-1185">Reference proteome</keyword>
<proteinExistence type="predicted"/>
<dbReference type="SUPFAM" id="SSF51569">
    <property type="entry name" value="Aldolase"/>
    <property type="match status" value="1"/>
</dbReference>
<dbReference type="AlphaFoldDB" id="L8HF18"/>
<sequence length="287" mass="31079">MQRGSSNYRLQRLFGADGRCFDVAVDHGIFGELTFLKGIEEMEAVVRTVVEANPDAVQLSPGQAHLLQSIPGKAKPALVLRVDTTNAYEQPKPSHLFSQLIADPVGQALRLDAACVVVNLIRIEGAEALYHQCLQNIVQIKPECEKWGMPLMIEPLMHAPLPFLVMKADGERYGVDGDVAKIIPLVRQAVELGADVVKADPTTDMEEYHKVVAVAGRVPVLVRGGGRASDEEVLQRTATAIGQGARGIVYGRNVVQHRTPKGMTQSLMGVVHDGLSPAEALQRLQAS</sequence>